<reference evidence="10" key="1">
    <citation type="journal article" date="2023" name="Mol. Phylogenet. Evol.">
        <title>Genome-scale phylogeny and comparative genomics of the fungal order Sordariales.</title>
        <authorList>
            <person name="Hensen N."/>
            <person name="Bonometti L."/>
            <person name="Westerberg I."/>
            <person name="Brannstrom I.O."/>
            <person name="Guillou S."/>
            <person name="Cros-Aarteil S."/>
            <person name="Calhoun S."/>
            <person name="Haridas S."/>
            <person name="Kuo A."/>
            <person name="Mondo S."/>
            <person name="Pangilinan J."/>
            <person name="Riley R."/>
            <person name="LaButti K."/>
            <person name="Andreopoulos B."/>
            <person name="Lipzen A."/>
            <person name="Chen C."/>
            <person name="Yan M."/>
            <person name="Daum C."/>
            <person name="Ng V."/>
            <person name="Clum A."/>
            <person name="Steindorff A."/>
            <person name="Ohm R.A."/>
            <person name="Martin F."/>
            <person name="Silar P."/>
            <person name="Natvig D.O."/>
            <person name="Lalanne C."/>
            <person name="Gautier V."/>
            <person name="Ament-Velasquez S.L."/>
            <person name="Kruys A."/>
            <person name="Hutchinson M.I."/>
            <person name="Powell A.J."/>
            <person name="Barry K."/>
            <person name="Miller A.N."/>
            <person name="Grigoriev I.V."/>
            <person name="Debuchy R."/>
            <person name="Gladieux P."/>
            <person name="Hiltunen Thoren M."/>
            <person name="Johannesson H."/>
        </authorList>
    </citation>
    <scope>NUCLEOTIDE SEQUENCE</scope>
    <source>
        <strain evidence="10">CBS 103.79</strain>
    </source>
</reference>
<dbReference type="Gene3D" id="6.10.250.2620">
    <property type="match status" value="1"/>
</dbReference>
<dbReference type="GO" id="GO:0006357">
    <property type="term" value="P:regulation of transcription by RNA polymerase II"/>
    <property type="evidence" value="ECO:0007669"/>
    <property type="project" value="InterPro"/>
</dbReference>
<dbReference type="InterPro" id="IPR019313">
    <property type="entry name" value="Mediator_Med17"/>
</dbReference>
<name>A0AAN6RSZ5_9PEZI</name>
<dbReference type="PANTHER" id="PTHR13114">
    <property type="entry name" value="MEDIATOR OF RNA POLYMERASE II TRANSCRIPTION SUBUNIT 17"/>
    <property type="match status" value="1"/>
</dbReference>
<dbReference type="GO" id="GO:0003712">
    <property type="term" value="F:transcription coregulator activity"/>
    <property type="evidence" value="ECO:0007669"/>
    <property type="project" value="InterPro"/>
</dbReference>
<dbReference type="PANTHER" id="PTHR13114:SF7">
    <property type="entry name" value="MEDIATOR OF RNA POLYMERASE II TRANSCRIPTION SUBUNIT 17"/>
    <property type="match status" value="1"/>
</dbReference>
<evidence type="ECO:0000256" key="7">
    <source>
        <dbReference type="ARBA" id="ARBA00032014"/>
    </source>
</evidence>
<feature type="compositionally biased region" description="Basic and acidic residues" evidence="9">
    <location>
        <begin position="43"/>
        <end position="54"/>
    </location>
</feature>
<dbReference type="EMBL" id="MU855519">
    <property type="protein sequence ID" value="KAK3902297.1"/>
    <property type="molecule type" value="Genomic_DNA"/>
</dbReference>
<evidence type="ECO:0000256" key="1">
    <source>
        <dbReference type="ARBA" id="ARBA00004123"/>
    </source>
</evidence>
<dbReference type="Proteomes" id="UP001303889">
    <property type="component" value="Unassembled WGS sequence"/>
</dbReference>
<gene>
    <name evidence="8" type="primary">MED17</name>
    <name evidence="10" type="ORF">C8A05DRAFT_15632</name>
</gene>
<protein>
    <recommendedName>
        <fullName evidence="3 8">Mediator of RNA polymerase II transcription subunit 17</fullName>
    </recommendedName>
    <alternativeName>
        <fullName evidence="7 8">Mediator complex subunit 17</fullName>
    </alternativeName>
</protein>
<comment type="similarity">
    <text evidence="2 8">Belongs to the Mediator complex subunit 17 family.</text>
</comment>
<proteinExistence type="inferred from homology"/>
<keyword evidence="6 8" id="KW-0539">Nucleus</keyword>
<evidence type="ECO:0000313" key="10">
    <source>
        <dbReference type="EMBL" id="KAK3902297.1"/>
    </source>
</evidence>
<feature type="compositionally biased region" description="Acidic residues" evidence="9">
    <location>
        <begin position="55"/>
        <end position="81"/>
    </location>
</feature>
<keyword evidence="11" id="KW-1185">Reference proteome</keyword>
<evidence type="ECO:0000256" key="2">
    <source>
        <dbReference type="ARBA" id="ARBA00005635"/>
    </source>
</evidence>
<accession>A0AAN6RSZ5</accession>
<keyword evidence="5 8" id="KW-0804">Transcription</keyword>
<evidence type="ECO:0000256" key="6">
    <source>
        <dbReference type="ARBA" id="ARBA00023242"/>
    </source>
</evidence>
<comment type="caution">
    <text evidence="10">The sequence shown here is derived from an EMBL/GenBank/DDBJ whole genome shotgun (WGS) entry which is preliminary data.</text>
</comment>
<comment type="function">
    <text evidence="8">Component of the Mediator complex, a coactivator involved in the regulated transcription of nearly all RNA polymerase II-dependent genes. Mediator functions as a bridge to convey information from gene-specific regulatory proteins to the basal RNA polymerase II transcription machinery. Mediator is recruited to promoters by direct interactions with regulatory proteins and serves as a scaffold for the assembly of a functional preinitiation complex with RNA polymerase II and the general transcription factors.</text>
</comment>
<evidence type="ECO:0000256" key="9">
    <source>
        <dbReference type="SAM" id="MobiDB-lite"/>
    </source>
</evidence>
<dbReference type="Pfam" id="PF10156">
    <property type="entry name" value="Med17"/>
    <property type="match status" value="1"/>
</dbReference>
<keyword evidence="8" id="KW-0010">Activator</keyword>
<organism evidence="10 11">
    <name type="scientific">Staphylotrichum tortipilum</name>
    <dbReference type="NCBI Taxonomy" id="2831512"/>
    <lineage>
        <taxon>Eukaryota</taxon>
        <taxon>Fungi</taxon>
        <taxon>Dikarya</taxon>
        <taxon>Ascomycota</taxon>
        <taxon>Pezizomycotina</taxon>
        <taxon>Sordariomycetes</taxon>
        <taxon>Sordariomycetidae</taxon>
        <taxon>Sordariales</taxon>
        <taxon>Chaetomiaceae</taxon>
        <taxon>Staphylotrichum</taxon>
    </lineage>
</organism>
<reference evidence="10" key="2">
    <citation type="submission" date="2023-05" db="EMBL/GenBank/DDBJ databases">
        <authorList>
            <consortium name="Lawrence Berkeley National Laboratory"/>
            <person name="Steindorff A."/>
            <person name="Hensen N."/>
            <person name="Bonometti L."/>
            <person name="Westerberg I."/>
            <person name="Brannstrom I.O."/>
            <person name="Guillou S."/>
            <person name="Cros-Aarteil S."/>
            <person name="Calhoun S."/>
            <person name="Haridas S."/>
            <person name="Kuo A."/>
            <person name="Mondo S."/>
            <person name="Pangilinan J."/>
            <person name="Riley R."/>
            <person name="Labutti K."/>
            <person name="Andreopoulos B."/>
            <person name="Lipzen A."/>
            <person name="Chen C."/>
            <person name="Yanf M."/>
            <person name="Daum C."/>
            <person name="Ng V."/>
            <person name="Clum A."/>
            <person name="Ohm R."/>
            <person name="Martin F."/>
            <person name="Silar P."/>
            <person name="Natvig D."/>
            <person name="Lalanne C."/>
            <person name="Gautier V."/>
            <person name="Ament-Velasquez S.L."/>
            <person name="Kruys A."/>
            <person name="Hutchinson M.I."/>
            <person name="Powell A.J."/>
            <person name="Barry K."/>
            <person name="Miller A.N."/>
            <person name="Grigoriev I.V."/>
            <person name="Debuchy R."/>
            <person name="Gladieux P."/>
            <person name="Thoren M.H."/>
            <person name="Johannesson H."/>
        </authorList>
    </citation>
    <scope>NUCLEOTIDE SEQUENCE</scope>
    <source>
        <strain evidence="10">CBS 103.79</strain>
    </source>
</reference>
<comment type="subcellular location">
    <subcellularLocation>
        <location evidence="1 8">Nucleus</location>
    </subcellularLocation>
</comment>
<keyword evidence="4 8" id="KW-0805">Transcription regulation</keyword>
<dbReference type="AlphaFoldDB" id="A0AAN6RSZ5"/>
<sequence length="649" mass="69821">MGDQPFTLQPRSAQRRGPQSITDFVQRINAQPGGFRALSSADIQRRIDTGRDDGPDTDVDMTGDADARDDDAESDASPDDANDVAAAREELLRAIHQTSQTSMFALDFVSLLLSKETPATAVTTFSPGLRDMVGIGTLGATMLDAPTTLAQSRVPDNKMVAIGKRLMDLNKAADTALAASKRLQREIGSETRYWSEVLGVSEAGWQTFRLPHEPHTLAVQFGFPNTAPELKDSGVGPMRRAKDGSVRLEHGRMGGGSERLQVRILENGVVVGRSSPPRRLPLDARLEDRVKESRDTAFAQELFHEISREGRNKLDRFIRMGDSAAAYALDATTTISIRLVGPSEEEAAIPPTPQDTVANELCTILCLLLSNAHRANDLRRSEPAAAKGQTPTYFILTPLVSYYKYDRAVQRCAQSLASLVATLRSAGLSASVTMKEPALTPPPPPMPASTALATLLLRPPMAQFDLSITRSARMRILLRSAPLAGAIFSVSLLPAQQPQQQQQQKPPAPAATNPLVILDLPASEEYTDLDSLLAYVHGTVPRVIASAFSELVAGPKAPVVPSTDNSEGRGSMWTMVADNTGIVDWETGGDYGVQFGLQTDAETGQARLTAEGAFGGEAGKTVQRVWTWPGAGETLGAVVERVLRSGPRE</sequence>
<feature type="region of interest" description="Disordered" evidence="9">
    <location>
        <begin position="35"/>
        <end position="81"/>
    </location>
</feature>
<evidence type="ECO:0000256" key="5">
    <source>
        <dbReference type="ARBA" id="ARBA00023163"/>
    </source>
</evidence>
<evidence type="ECO:0000256" key="3">
    <source>
        <dbReference type="ARBA" id="ARBA00019610"/>
    </source>
</evidence>
<evidence type="ECO:0000313" key="11">
    <source>
        <dbReference type="Proteomes" id="UP001303889"/>
    </source>
</evidence>
<evidence type="ECO:0000256" key="8">
    <source>
        <dbReference type="RuleBase" id="RU364140"/>
    </source>
</evidence>
<dbReference type="GO" id="GO:0016592">
    <property type="term" value="C:mediator complex"/>
    <property type="evidence" value="ECO:0007669"/>
    <property type="project" value="InterPro"/>
</dbReference>
<evidence type="ECO:0000256" key="4">
    <source>
        <dbReference type="ARBA" id="ARBA00023015"/>
    </source>
</evidence>
<comment type="subunit">
    <text evidence="8">Component of the Mediator complex.</text>
</comment>
<dbReference type="GO" id="GO:0070847">
    <property type="term" value="C:core mediator complex"/>
    <property type="evidence" value="ECO:0007669"/>
    <property type="project" value="TreeGrafter"/>
</dbReference>